<evidence type="ECO:0000256" key="15">
    <source>
        <dbReference type="ARBA" id="ARBA00047174"/>
    </source>
</evidence>
<dbReference type="Pfam" id="PF03443">
    <property type="entry name" value="AA9"/>
    <property type="match status" value="1"/>
</dbReference>
<comment type="subcellular location">
    <subcellularLocation>
        <location evidence="2">Secreted</location>
    </subcellularLocation>
</comment>
<feature type="chain" id="PRO_5042083013" description="lytic cellulose monooxygenase (C4-dehydrogenating)" evidence="17">
    <location>
        <begin position="18"/>
        <end position="337"/>
    </location>
</feature>
<protein>
    <recommendedName>
        <fullName evidence="15">lytic cellulose monooxygenase (C4-dehydrogenating)</fullName>
        <ecNumber evidence="15">1.14.99.56</ecNumber>
    </recommendedName>
</protein>
<evidence type="ECO:0000259" key="18">
    <source>
        <dbReference type="PROSITE" id="PS51164"/>
    </source>
</evidence>
<dbReference type="Proteomes" id="UP001187682">
    <property type="component" value="Unassembled WGS sequence"/>
</dbReference>
<keyword evidence="6" id="KW-0136">Cellulose degradation</keyword>
<evidence type="ECO:0000256" key="8">
    <source>
        <dbReference type="ARBA" id="ARBA00023008"/>
    </source>
</evidence>
<dbReference type="SMART" id="SM00236">
    <property type="entry name" value="fCBD"/>
    <property type="match status" value="1"/>
</dbReference>
<keyword evidence="3" id="KW-0964">Secreted</keyword>
<feature type="compositionally biased region" description="Polar residues" evidence="16">
    <location>
        <begin position="246"/>
        <end position="257"/>
    </location>
</feature>
<evidence type="ECO:0000313" key="19">
    <source>
        <dbReference type="EMBL" id="SPO03716.1"/>
    </source>
</evidence>
<dbReference type="InterPro" id="IPR000254">
    <property type="entry name" value="CBD"/>
</dbReference>
<proteinExistence type="inferred from homology"/>
<evidence type="ECO:0000256" key="2">
    <source>
        <dbReference type="ARBA" id="ARBA00004613"/>
    </source>
</evidence>
<evidence type="ECO:0000256" key="13">
    <source>
        <dbReference type="ARBA" id="ARBA00044502"/>
    </source>
</evidence>
<dbReference type="Pfam" id="PF00734">
    <property type="entry name" value="CBM_1"/>
    <property type="match status" value="1"/>
</dbReference>
<dbReference type="GO" id="GO:0004497">
    <property type="term" value="F:monooxygenase activity"/>
    <property type="evidence" value="ECO:0007669"/>
    <property type="project" value="UniProtKB-KW"/>
</dbReference>
<dbReference type="EC" id="1.14.99.56" evidence="15"/>
<keyword evidence="11" id="KW-0119">Carbohydrate metabolism</keyword>
<evidence type="ECO:0000256" key="17">
    <source>
        <dbReference type="SAM" id="SignalP"/>
    </source>
</evidence>
<comment type="similarity">
    <text evidence="13">Belongs to the polysaccharide monooxygenase AA9 family.</text>
</comment>
<evidence type="ECO:0000256" key="5">
    <source>
        <dbReference type="ARBA" id="ARBA00022729"/>
    </source>
</evidence>
<dbReference type="EMBL" id="ONZQ02000008">
    <property type="protein sequence ID" value="SPO03716.1"/>
    <property type="molecule type" value="Genomic_DNA"/>
</dbReference>
<keyword evidence="20" id="KW-1185">Reference proteome</keyword>
<dbReference type="Gene3D" id="2.70.50.70">
    <property type="match status" value="1"/>
</dbReference>
<dbReference type="InterPro" id="IPR035971">
    <property type="entry name" value="CBD_sf"/>
</dbReference>
<dbReference type="PROSITE" id="PS51164">
    <property type="entry name" value="CBM1_2"/>
    <property type="match status" value="1"/>
</dbReference>
<evidence type="ECO:0000313" key="20">
    <source>
        <dbReference type="Proteomes" id="UP001187682"/>
    </source>
</evidence>
<evidence type="ECO:0000256" key="10">
    <source>
        <dbReference type="ARBA" id="ARBA00023157"/>
    </source>
</evidence>
<evidence type="ECO:0000256" key="3">
    <source>
        <dbReference type="ARBA" id="ARBA00022525"/>
    </source>
</evidence>
<sequence>MKFSVASLVAVAQVASAHYFFDSNVINGAAGRPFTYIRDFTRQTKYNPIKFSSNPAQDIRDNSFIDGDDIRCNQGAFKAAGNTDVLEVGAGGDVTVKLGVGARMEHPGPSLFYMSRAPGDDVKAYDGSGDWFKIGEEGVCNQGADFTRDAWCSWARDTLTATIPAGTPDGEYLLRFEHIGIHRSHVNQPEHYVSCVQVKVVGGGNGTPGPMVKLPGAYKDSDPYAKFSIYGGFKSFPMPGPAVWDGTSSSAGGQTPPKNEPETSPTPSAPETSPSPVPPKSEPETSPAPATGGDKGASPCTKCAPLYGRCGGRGFTGPTCCSQGTCRQSNPWYSQCL</sequence>
<feature type="region of interest" description="Disordered" evidence="16">
    <location>
        <begin position="244"/>
        <end position="298"/>
    </location>
</feature>
<keyword evidence="4" id="KW-0479">Metal-binding</keyword>
<evidence type="ECO:0000256" key="16">
    <source>
        <dbReference type="SAM" id="MobiDB-lite"/>
    </source>
</evidence>
<comment type="catalytic activity">
    <reaction evidence="14">
        <text>[(1-&gt;4)-beta-D-glucosyl]n+m + reduced acceptor + O2 = 4-dehydro-beta-D-glucosyl-[(1-&gt;4)-beta-D-glucosyl]n-1 + [(1-&gt;4)-beta-D-glucosyl]m + acceptor + H2O.</text>
        <dbReference type="EC" id="1.14.99.56"/>
    </reaction>
</comment>
<keyword evidence="7" id="KW-0560">Oxidoreductase</keyword>
<dbReference type="CDD" id="cd21175">
    <property type="entry name" value="LPMO_AA9"/>
    <property type="match status" value="1"/>
</dbReference>
<dbReference type="GO" id="GO:0046872">
    <property type="term" value="F:metal ion binding"/>
    <property type="evidence" value="ECO:0007669"/>
    <property type="project" value="UniProtKB-KW"/>
</dbReference>
<keyword evidence="5 17" id="KW-0732">Signal</keyword>
<dbReference type="GO" id="GO:0030245">
    <property type="term" value="P:cellulose catabolic process"/>
    <property type="evidence" value="ECO:0007669"/>
    <property type="project" value="UniProtKB-KW"/>
</dbReference>
<keyword evidence="9" id="KW-0503">Monooxygenase</keyword>
<feature type="compositionally biased region" description="Low complexity" evidence="16">
    <location>
        <begin position="262"/>
        <end position="272"/>
    </location>
</feature>
<evidence type="ECO:0000256" key="4">
    <source>
        <dbReference type="ARBA" id="ARBA00022723"/>
    </source>
</evidence>
<evidence type="ECO:0000256" key="1">
    <source>
        <dbReference type="ARBA" id="ARBA00001973"/>
    </source>
</evidence>
<evidence type="ECO:0000256" key="12">
    <source>
        <dbReference type="ARBA" id="ARBA00023326"/>
    </source>
</evidence>
<dbReference type="InterPro" id="IPR049892">
    <property type="entry name" value="AA9"/>
</dbReference>
<dbReference type="InterPro" id="IPR005103">
    <property type="entry name" value="AA9_LPMO"/>
</dbReference>
<feature type="domain" description="CBM1" evidence="18">
    <location>
        <begin position="302"/>
        <end position="337"/>
    </location>
</feature>
<dbReference type="AlphaFoldDB" id="A0AAE8MZR1"/>
<name>A0AAE8MZR1_9PEZI</name>
<dbReference type="GO" id="GO:0005576">
    <property type="term" value="C:extracellular region"/>
    <property type="evidence" value="ECO:0007669"/>
    <property type="project" value="UniProtKB-SubCell"/>
</dbReference>
<keyword evidence="10" id="KW-1015">Disulfide bond</keyword>
<evidence type="ECO:0000256" key="9">
    <source>
        <dbReference type="ARBA" id="ARBA00023033"/>
    </source>
</evidence>
<gene>
    <name evidence="19" type="ORF">DNG_06399</name>
</gene>
<evidence type="ECO:0000256" key="7">
    <source>
        <dbReference type="ARBA" id="ARBA00023002"/>
    </source>
</evidence>
<dbReference type="PANTHER" id="PTHR33353">
    <property type="entry name" value="PUTATIVE (AFU_ORTHOLOGUE AFUA_1G12560)-RELATED"/>
    <property type="match status" value="1"/>
</dbReference>
<feature type="signal peptide" evidence="17">
    <location>
        <begin position="1"/>
        <end position="17"/>
    </location>
</feature>
<comment type="cofactor">
    <cofactor evidence="1">
        <name>Cu(2+)</name>
        <dbReference type="ChEBI" id="CHEBI:29036"/>
    </cofactor>
</comment>
<dbReference type="SUPFAM" id="SSF57180">
    <property type="entry name" value="Cellulose-binding domain"/>
    <property type="match status" value="1"/>
</dbReference>
<keyword evidence="8" id="KW-0186">Copper</keyword>
<dbReference type="PROSITE" id="PS00562">
    <property type="entry name" value="CBM1_1"/>
    <property type="match status" value="1"/>
</dbReference>
<evidence type="ECO:0000256" key="14">
    <source>
        <dbReference type="ARBA" id="ARBA00045077"/>
    </source>
</evidence>
<evidence type="ECO:0000256" key="11">
    <source>
        <dbReference type="ARBA" id="ARBA00023277"/>
    </source>
</evidence>
<comment type="caution">
    <text evidence="19">The sequence shown here is derived from an EMBL/GenBank/DDBJ whole genome shotgun (WGS) entry which is preliminary data.</text>
</comment>
<evidence type="ECO:0000256" key="6">
    <source>
        <dbReference type="ARBA" id="ARBA00023001"/>
    </source>
</evidence>
<accession>A0AAE8MZR1</accession>
<keyword evidence="12" id="KW-0624">Polysaccharide degradation</keyword>
<organism evidence="19 20">
    <name type="scientific">Cephalotrichum gorgonifer</name>
    <dbReference type="NCBI Taxonomy" id="2041049"/>
    <lineage>
        <taxon>Eukaryota</taxon>
        <taxon>Fungi</taxon>
        <taxon>Dikarya</taxon>
        <taxon>Ascomycota</taxon>
        <taxon>Pezizomycotina</taxon>
        <taxon>Sordariomycetes</taxon>
        <taxon>Hypocreomycetidae</taxon>
        <taxon>Microascales</taxon>
        <taxon>Microascaceae</taxon>
        <taxon>Cephalotrichum</taxon>
    </lineage>
</organism>
<reference evidence="19" key="1">
    <citation type="submission" date="2018-03" db="EMBL/GenBank/DDBJ databases">
        <authorList>
            <person name="Guldener U."/>
        </authorList>
    </citation>
    <scope>NUCLEOTIDE SEQUENCE</scope>
</reference>
<dbReference type="PANTHER" id="PTHR33353:SF2">
    <property type="entry name" value="ENDO-BETA-1,4-GLUCANASE D"/>
    <property type="match status" value="1"/>
</dbReference>
<dbReference type="GO" id="GO:0030248">
    <property type="term" value="F:cellulose binding"/>
    <property type="evidence" value="ECO:0007669"/>
    <property type="project" value="InterPro"/>
</dbReference>